<protein>
    <submittedName>
        <fullName evidence="1">Uncharacterized protein</fullName>
    </submittedName>
</protein>
<gene>
    <name evidence="1" type="ORF">V6242_17925</name>
</gene>
<organism evidence="1 2">
    <name type="scientific">Marinomonas arenicola</name>
    <dbReference type="NCBI Taxonomy" id="569601"/>
    <lineage>
        <taxon>Bacteria</taxon>
        <taxon>Pseudomonadati</taxon>
        <taxon>Pseudomonadota</taxon>
        <taxon>Gammaproteobacteria</taxon>
        <taxon>Oceanospirillales</taxon>
        <taxon>Oceanospirillaceae</taxon>
        <taxon>Marinomonas</taxon>
    </lineage>
</organism>
<dbReference type="Proteomes" id="UP001379949">
    <property type="component" value="Unassembled WGS sequence"/>
</dbReference>
<accession>A0ABU9G961</accession>
<dbReference type="EMBL" id="JBAKAR010000148">
    <property type="protein sequence ID" value="MEL0615022.1"/>
    <property type="molecule type" value="Genomic_DNA"/>
</dbReference>
<reference evidence="1 2" key="1">
    <citation type="submission" date="2024-02" db="EMBL/GenBank/DDBJ databases">
        <title>Bacteria isolated from the canopy kelp, Nereocystis luetkeana.</title>
        <authorList>
            <person name="Pfister C.A."/>
            <person name="Younker I.T."/>
            <person name="Light S.H."/>
        </authorList>
    </citation>
    <scope>NUCLEOTIDE SEQUENCE [LARGE SCALE GENOMIC DNA]</scope>
    <source>
        <strain evidence="1 2">TI.4.07</strain>
    </source>
</reference>
<name>A0ABU9G961_9GAMM</name>
<comment type="caution">
    <text evidence="1">The sequence shown here is derived from an EMBL/GenBank/DDBJ whole genome shotgun (WGS) entry which is preliminary data.</text>
</comment>
<dbReference type="RefSeq" id="WP_341568233.1">
    <property type="nucleotide sequence ID" value="NZ_JBAKAR010000148.1"/>
</dbReference>
<sequence length="72" mass="8528">AKRALVPPKSAIKAGDIKEPYLIILKFYNKTTLKNTEQWNFYRIECNKITFYLILFKNLNTFLGTDLLRLFL</sequence>
<evidence type="ECO:0000313" key="2">
    <source>
        <dbReference type="Proteomes" id="UP001379949"/>
    </source>
</evidence>
<proteinExistence type="predicted"/>
<feature type="non-terminal residue" evidence="1">
    <location>
        <position position="1"/>
    </location>
</feature>
<keyword evidence="2" id="KW-1185">Reference proteome</keyword>
<evidence type="ECO:0000313" key="1">
    <source>
        <dbReference type="EMBL" id="MEL0615022.1"/>
    </source>
</evidence>